<keyword evidence="1" id="KW-1133">Transmembrane helix</keyword>
<reference evidence="2" key="1">
    <citation type="journal article" date="2014" name="Int. J. Syst. Evol. Microbiol.">
        <title>Complete genome sequence of Corynebacterium casei LMG S-19264T (=DSM 44701T), isolated from a smear-ripened cheese.</title>
        <authorList>
            <consortium name="US DOE Joint Genome Institute (JGI-PGF)"/>
            <person name="Walter F."/>
            <person name="Albersmeier A."/>
            <person name="Kalinowski J."/>
            <person name="Ruckert C."/>
        </authorList>
    </citation>
    <scope>NUCLEOTIDE SEQUENCE</scope>
    <source>
        <strain evidence="2">JCM 5069</strain>
    </source>
</reference>
<feature type="transmembrane region" description="Helical" evidence="1">
    <location>
        <begin position="136"/>
        <end position="155"/>
    </location>
</feature>
<comment type="caution">
    <text evidence="2">The sequence shown here is derived from an EMBL/GenBank/DDBJ whole genome shotgun (WGS) entry which is preliminary data.</text>
</comment>
<organism evidence="2 3">
    <name type="scientific">Streptomyces sulfonofaciens</name>
    <dbReference type="NCBI Taxonomy" id="68272"/>
    <lineage>
        <taxon>Bacteria</taxon>
        <taxon>Bacillati</taxon>
        <taxon>Actinomycetota</taxon>
        <taxon>Actinomycetes</taxon>
        <taxon>Kitasatosporales</taxon>
        <taxon>Streptomycetaceae</taxon>
        <taxon>Streptomyces</taxon>
    </lineage>
</organism>
<dbReference type="EMBL" id="BNCD01000025">
    <property type="protein sequence ID" value="GHH87107.1"/>
    <property type="molecule type" value="Genomic_DNA"/>
</dbReference>
<reference evidence="2" key="2">
    <citation type="submission" date="2020-09" db="EMBL/GenBank/DDBJ databases">
        <authorList>
            <person name="Sun Q."/>
            <person name="Ohkuma M."/>
        </authorList>
    </citation>
    <scope>NUCLEOTIDE SEQUENCE</scope>
    <source>
        <strain evidence="2">JCM 5069</strain>
    </source>
</reference>
<feature type="transmembrane region" description="Helical" evidence="1">
    <location>
        <begin position="105"/>
        <end position="124"/>
    </location>
</feature>
<proteinExistence type="predicted"/>
<dbReference type="Proteomes" id="UP000603708">
    <property type="component" value="Unassembled WGS sequence"/>
</dbReference>
<keyword evidence="1" id="KW-0472">Membrane</keyword>
<feature type="transmembrane region" description="Helical" evidence="1">
    <location>
        <begin position="73"/>
        <end position="93"/>
    </location>
</feature>
<accession>A0A919GM51</accession>
<keyword evidence="3" id="KW-1185">Reference proteome</keyword>
<feature type="transmembrane region" description="Helical" evidence="1">
    <location>
        <begin position="48"/>
        <end position="67"/>
    </location>
</feature>
<sequence>MMPQEYRDFFVAAAGATGALTGLLFVALSLSPRRAAGPAGGTWFRTRASAALLVFTDALVLSLAALVPGVALGWWSAAGGVGVLAFALAALRVREEGRQGAAGRPYGLAAGLLCIVVFEIWAGVRLLRAPSDLGAVRVLCYLVVADLIFGVAQAWELASMRDTGLITSLRLLVRGEETGPAAVAQRVSDDPEDERPPGG</sequence>
<evidence type="ECO:0000313" key="2">
    <source>
        <dbReference type="EMBL" id="GHH87107.1"/>
    </source>
</evidence>
<evidence type="ECO:0000313" key="3">
    <source>
        <dbReference type="Proteomes" id="UP000603708"/>
    </source>
</evidence>
<gene>
    <name evidence="2" type="ORF">GCM10018793_61590</name>
</gene>
<keyword evidence="1" id="KW-0812">Transmembrane</keyword>
<protein>
    <submittedName>
        <fullName evidence="2">Uncharacterized protein</fullName>
    </submittedName>
</protein>
<dbReference type="RefSeq" id="WP_189937743.1">
    <property type="nucleotide sequence ID" value="NZ_BNCD01000025.1"/>
</dbReference>
<feature type="transmembrane region" description="Helical" evidence="1">
    <location>
        <begin position="6"/>
        <end position="28"/>
    </location>
</feature>
<dbReference type="AlphaFoldDB" id="A0A919GM51"/>
<name>A0A919GM51_9ACTN</name>
<evidence type="ECO:0000256" key="1">
    <source>
        <dbReference type="SAM" id="Phobius"/>
    </source>
</evidence>